<gene>
    <name evidence="1" type="ORF">PR048_027454</name>
</gene>
<sequence length="499" mass="55924">MAECSSSAAALDICSIGSYLQDDACYRTAYTKHCGFHVINNLPQLQKDVLLWRCGIQDANNTSVPISDAMNICFHHFQVFCVKYAFLQRTCYDPFRIHKKSVKCSLREADIPTVQKVKLKTVLKPPGYISEKNHPSCGRRKLKEAEEAVKRKVQAAFEIPEKRINQRLRQARKFKETKGVLPDIEQCRVGKVVPTAIKNDVLSFYEDDENSISCPSKNDCVSVTIDELYTSFKKQNPDVKVGISKFFDLRPKSVVPVSATGTHNVCVCQIHQNAKPMLSALPLLCLDHKEAMITIVRDIHDSNGFLFATSHGKNMCDGIGGTAKRLAARASLKRPMDGHILTHKLFAWVQAKTVAGTRRHHFFSPVNCCEPNMSRLSSPNYRYETIVIVDSIKRAIHFNSDSVQPGCCVAVAYESKLYLGYVVQCSPEEGDVLLNSMRPAGPSRSFSWPQSKDEVKTVRDKVSTFENNLRKKSLLLPAYILTAALSDMRPVKLVTMDGN</sequence>
<organism evidence="1 2">
    <name type="scientific">Dryococelus australis</name>
    <dbReference type="NCBI Taxonomy" id="614101"/>
    <lineage>
        <taxon>Eukaryota</taxon>
        <taxon>Metazoa</taxon>
        <taxon>Ecdysozoa</taxon>
        <taxon>Arthropoda</taxon>
        <taxon>Hexapoda</taxon>
        <taxon>Insecta</taxon>
        <taxon>Pterygota</taxon>
        <taxon>Neoptera</taxon>
        <taxon>Polyneoptera</taxon>
        <taxon>Phasmatodea</taxon>
        <taxon>Verophasmatodea</taxon>
        <taxon>Anareolatae</taxon>
        <taxon>Phasmatidae</taxon>
        <taxon>Eurycanthinae</taxon>
        <taxon>Dryococelus</taxon>
    </lineage>
</organism>
<evidence type="ECO:0000313" key="2">
    <source>
        <dbReference type="Proteomes" id="UP001159363"/>
    </source>
</evidence>
<name>A0ABQ9GFH4_9NEOP</name>
<accession>A0ABQ9GFH4</accession>
<dbReference type="PANTHER" id="PTHR46601:SF1">
    <property type="entry name" value="ADF-H DOMAIN-CONTAINING PROTEIN"/>
    <property type="match status" value="1"/>
</dbReference>
<dbReference type="PANTHER" id="PTHR46601">
    <property type="entry name" value="ULP_PROTEASE DOMAIN-CONTAINING PROTEIN"/>
    <property type="match status" value="1"/>
</dbReference>
<keyword evidence="2" id="KW-1185">Reference proteome</keyword>
<dbReference type="EMBL" id="JARBHB010000012">
    <property type="protein sequence ID" value="KAJ8871149.1"/>
    <property type="molecule type" value="Genomic_DNA"/>
</dbReference>
<comment type="caution">
    <text evidence="1">The sequence shown here is derived from an EMBL/GenBank/DDBJ whole genome shotgun (WGS) entry which is preliminary data.</text>
</comment>
<reference evidence="1 2" key="1">
    <citation type="submission" date="2023-02" db="EMBL/GenBank/DDBJ databases">
        <title>LHISI_Scaffold_Assembly.</title>
        <authorList>
            <person name="Stuart O.P."/>
            <person name="Cleave R."/>
            <person name="Magrath M.J.L."/>
            <person name="Mikheyev A.S."/>
        </authorList>
    </citation>
    <scope>NUCLEOTIDE SEQUENCE [LARGE SCALE GENOMIC DNA]</scope>
    <source>
        <strain evidence="1">Daus_M_001</strain>
        <tissue evidence="1">Leg muscle</tissue>
    </source>
</reference>
<evidence type="ECO:0008006" key="3">
    <source>
        <dbReference type="Google" id="ProtNLM"/>
    </source>
</evidence>
<dbReference type="Proteomes" id="UP001159363">
    <property type="component" value="Chromosome 11"/>
</dbReference>
<proteinExistence type="predicted"/>
<protein>
    <recommendedName>
        <fullName evidence="3">THAP-type domain-containing protein</fullName>
    </recommendedName>
</protein>
<evidence type="ECO:0000313" key="1">
    <source>
        <dbReference type="EMBL" id="KAJ8871149.1"/>
    </source>
</evidence>